<evidence type="ECO:0000313" key="8">
    <source>
        <dbReference type="EMBL" id="MBR0562811.1"/>
    </source>
</evidence>
<dbReference type="PANTHER" id="PTHR33317:SF4">
    <property type="entry name" value="POLYNUCLEOTIDYL TRANSFERASE, RIBONUCLEASE H-LIKE SUPERFAMILY PROTEIN"/>
    <property type="match status" value="1"/>
</dbReference>
<dbReference type="Gene3D" id="3.30.420.140">
    <property type="entry name" value="YqgF/RNase H-like domain"/>
    <property type="match status" value="1"/>
</dbReference>
<keyword evidence="1 5" id="KW-0963">Cytoplasm</keyword>
<comment type="function">
    <text evidence="5">Could be a nuclease involved in processing of the 5'-end of pre-16S rRNA.</text>
</comment>
<comment type="caution">
    <text evidence="8">The sequence shown here is derived from an EMBL/GenBank/DDBJ whole genome shotgun (WGS) entry which is preliminary data.</text>
</comment>
<dbReference type="CDD" id="cd16964">
    <property type="entry name" value="YqgF"/>
    <property type="match status" value="1"/>
</dbReference>
<dbReference type="GO" id="GO:0004518">
    <property type="term" value="F:nuclease activity"/>
    <property type="evidence" value="ECO:0007669"/>
    <property type="project" value="UniProtKB-KW"/>
</dbReference>
<evidence type="ECO:0000259" key="7">
    <source>
        <dbReference type="SMART" id="SM00732"/>
    </source>
</evidence>
<evidence type="ECO:0000256" key="3">
    <source>
        <dbReference type="ARBA" id="ARBA00022722"/>
    </source>
</evidence>
<name>A0A8J7VV32_9GAMM</name>
<dbReference type="GO" id="GO:0016788">
    <property type="term" value="F:hydrolase activity, acting on ester bonds"/>
    <property type="evidence" value="ECO:0007669"/>
    <property type="project" value="UniProtKB-UniRule"/>
</dbReference>
<dbReference type="EC" id="3.1.-.-" evidence="5"/>
<dbReference type="InterPro" id="IPR012337">
    <property type="entry name" value="RNaseH-like_sf"/>
</dbReference>
<dbReference type="InterPro" id="IPR037027">
    <property type="entry name" value="YqgF/RNaseH-like_dom_sf"/>
</dbReference>
<evidence type="ECO:0000256" key="5">
    <source>
        <dbReference type="HAMAP-Rule" id="MF_00651"/>
    </source>
</evidence>
<evidence type="ECO:0000256" key="4">
    <source>
        <dbReference type="ARBA" id="ARBA00022801"/>
    </source>
</evidence>
<evidence type="ECO:0000256" key="6">
    <source>
        <dbReference type="SAM" id="MobiDB-lite"/>
    </source>
</evidence>
<dbReference type="GO" id="GO:0000967">
    <property type="term" value="P:rRNA 5'-end processing"/>
    <property type="evidence" value="ECO:0007669"/>
    <property type="project" value="UniProtKB-UniRule"/>
</dbReference>
<dbReference type="NCBIfam" id="TIGR00250">
    <property type="entry name" value="RNAse_H_YqgF"/>
    <property type="match status" value="1"/>
</dbReference>
<dbReference type="SMART" id="SM00732">
    <property type="entry name" value="YqgFc"/>
    <property type="match status" value="1"/>
</dbReference>
<accession>A0A8J7VV32</accession>
<dbReference type="EMBL" id="JAGQFT010000076">
    <property type="protein sequence ID" value="MBR0562811.1"/>
    <property type="molecule type" value="Genomic_DNA"/>
</dbReference>
<dbReference type="AlphaFoldDB" id="A0A8J7VV32"/>
<proteinExistence type="inferred from homology"/>
<evidence type="ECO:0000256" key="1">
    <source>
        <dbReference type="ARBA" id="ARBA00022490"/>
    </source>
</evidence>
<dbReference type="InterPro" id="IPR006641">
    <property type="entry name" value="YqgF/RNaseH-like_dom"/>
</dbReference>
<dbReference type="GO" id="GO:0005829">
    <property type="term" value="C:cytosol"/>
    <property type="evidence" value="ECO:0007669"/>
    <property type="project" value="TreeGrafter"/>
</dbReference>
<keyword evidence="2 5" id="KW-0690">Ribosome biogenesis</keyword>
<keyword evidence="3 5" id="KW-0540">Nuclease</keyword>
<evidence type="ECO:0000256" key="2">
    <source>
        <dbReference type="ARBA" id="ARBA00022517"/>
    </source>
</evidence>
<sequence length="188" mass="20117">MPRSCSRRRWRRAGRPRPAASASTSGALRTTPGVPDPGGAATVLAFDVGSRRIGVAIGNVLSASGRELAVVDGRAGAPDWARIETLLRDWRPDALVVGDPRLLDDESGDQPARRRARGFAREAAARSGLPVWLVDERSTSMDAARRFAAGRAAGARRRSQARDLDALAAVIILERWFEAPEDAEPASA</sequence>
<gene>
    <name evidence="8" type="primary">ruvX</name>
    <name evidence="8" type="ORF">KB893_09830</name>
</gene>
<keyword evidence="4 5" id="KW-0378">Hydrolase</keyword>
<comment type="subcellular location">
    <subcellularLocation>
        <location evidence="5">Cytoplasm</location>
    </subcellularLocation>
</comment>
<feature type="region of interest" description="Disordered" evidence="6">
    <location>
        <begin position="1"/>
        <end position="39"/>
    </location>
</feature>
<feature type="compositionally biased region" description="Low complexity" evidence="6">
    <location>
        <begin position="16"/>
        <end position="27"/>
    </location>
</feature>
<feature type="domain" description="YqgF/RNase H-like" evidence="7">
    <location>
        <begin position="41"/>
        <end position="143"/>
    </location>
</feature>
<dbReference type="SUPFAM" id="SSF53098">
    <property type="entry name" value="Ribonuclease H-like"/>
    <property type="match status" value="1"/>
</dbReference>
<dbReference type="InterPro" id="IPR005227">
    <property type="entry name" value="YqgF"/>
</dbReference>
<reference evidence="8" key="1">
    <citation type="submission" date="2021-04" db="EMBL/GenBank/DDBJ databases">
        <authorList>
            <person name="Karlyshev A.V."/>
        </authorList>
    </citation>
    <scope>NUCLEOTIDE SEQUENCE</scope>
    <source>
        <strain evidence="8">LMG 29479</strain>
    </source>
</reference>
<comment type="similarity">
    <text evidence="5">Belongs to the YqgF HJR family.</text>
</comment>
<dbReference type="PANTHER" id="PTHR33317">
    <property type="entry name" value="POLYNUCLEOTIDYL TRANSFERASE, RIBONUCLEASE H-LIKE SUPERFAMILY PROTEIN"/>
    <property type="match status" value="1"/>
</dbReference>
<dbReference type="Pfam" id="PF03652">
    <property type="entry name" value="RuvX"/>
    <property type="match status" value="1"/>
</dbReference>
<organism evidence="8">
    <name type="scientific">Coralloluteibacterium stylophorae</name>
    <dbReference type="NCBI Taxonomy" id="1776034"/>
    <lineage>
        <taxon>Bacteria</taxon>
        <taxon>Pseudomonadati</taxon>
        <taxon>Pseudomonadota</taxon>
        <taxon>Gammaproteobacteria</taxon>
        <taxon>Lysobacterales</taxon>
        <taxon>Lysobacteraceae</taxon>
        <taxon>Coralloluteibacterium</taxon>
    </lineage>
</organism>
<dbReference type="HAMAP" id="MF_00651">
    <property type="entry name" value="Nuclease_YqgF"/>
    <property type="match status" value="1"/>
</dbReference>
<feature type="compositionally biased region" description="Basic residues" evidence="6">
    <location>
        <begin position="1"/>
        <end position="15"/>
    </location>
</feature>
<protein>
    <recommendedName>
        <fullName evidence="5">Putative pre-16S rRNA nuclease</fullName>
        <ecNumber evidence="5">3.1.-.-</ecNumber>
    </recommendedName>
</protein>